<sequence>MSRNTESHSATGASDHGSSGREKQMKISVVDKVPSHLQNKQGHQESMYLVGSLNPWQNPEKLVAATEHDIKAVALPPENNPRTPEHMQSLALLSWEQYRRHGDLKDLAEALSRSEEAVRLTPENDPQRPDHLQGLAVLFTNQYWRLGDLKDLEMALKHNKEAVRLTPEDDLQRAGRLQNLAASFRDQYLRLGDLRDLEAALEHNKEAVRLTPRDDPQRPGCLNRLATLFGDRYQRLGDLKDVEAALEHDKEANLAVSFRDRYQRLGDLMDLEAALQHDKEAVRLTPQDDPQRPGRLQSLAVSFRYQYRRFGDLRYLEAALEHNEQAVRFTSGDDLQRPGRLQNLAVSFKDRYKRLGDLNDLEAALKHDKEAVRLTAGDDPQRSSRLQNLAVSLRNKYRRLGDLKDLEVALEHNKEAVRLTLDDPRRSNYLQDLAISLRDRYQRLGNLRDLEAALEHDKEAVRLTPEMHSQQPGRLQTLALLFRDRYQRLGNLQDLEIALEHGKEAVKLTPGDDLQRSDHLQDLAISLRDRYQRLGDLKDLQAALVHNKQAVNLTPQDDPQRPGCLQSLAISFRDRYWRLGDPRDLEAALEHYKQALELTPEDNPQRPVHLQNLAVLFQDQYQRLGDLEDLEAALEHDKEAVSLTPQDDPQRPHRLQNLAVSLRNRYQRLGDLKDLDVALEHNKEAVRLTPQDNPKRPGHLQNLAVLFRDRYQMLGDIKDLESVHRHYADSFTSTPAQPERSWSAALSWASFSQKFSPQYCIIGFSAAFNLLPEILWLGHSISVRHDAVHRLQVEDGTSTAANTCIALGNLTAAVQFLEQGMATVFQQMLQLRTDVDKLPENDAKALQDLSAQIYTGKIKNLARVVNDRNTLLRKIRSQPTLKYFLLPKPYPELCHAAQAGPIIICNSHTDSCHTILILNPEAEPIALKLDVTLDQLKAQQKNLSRLLGQCGIRARGTASSRLLGRQEDSSSKSKEEQFEDLLAWLWQYIVSPVYRILQSNGIQNGRIWWLPTGAFTSLPLHVCPQTDQFIHSYTTTLGSLIQGQTGKMSNGPMKLSVIGISNTDSKGGNYLAGVSQEVNNILSVVPNSLVECLKNEQATVDAVQKQLQNCSWIHLACHGKQDLLMPTKSRLLLYESQLELETILQMPLEYAQVVFLAACQTATGDSQLVNESFHLGGGFIAAGFQGAVGTMWSMKDDDGPVVAKEFYSYLFKDGPQPQATDAAEALHFAVRELRKQNLKTLPTILNGHDPGEENGHNDGEQNAYSENKISEYLEPDPSYNSQLDATNLEEVNSLDDSPLRKRPKLEEDQIDIFEYDDLGGWTSPEATEMDDPSCINELSVETDINDNAPSADIISSSDEELDLELDLEGVRAIPMTSAIAELQASLDFIQALKDLLDSVDMDDKTLKRLRDPPTQPIDISYSAIAHGSVEMYNETCAAYKHRHSNEDVLSHAPIKKKVAEWSGVMPICSESTNNACVVNPAMKFWKPLMRIMMVYLEAAVRGDIQGTDIVLIGSIDGSQLYRNKKLDCWTSIWIIAELATARQFKVRATLPDSIWPSE</sequence>
<dbReference type="Gene3D" id="1.20.120.660">
    <property type="entry name" value="IL-4 antagonist (De novo design) like domain"/>
    <property type="match status" value="1"/>
</dbReference>
<dbReference type="SUPFAM" id="SSF81901">
    <property type="entry name" value="HCP-like"/>
    <property type="match status" value="1"/>
</dbReference>
<protein>
    <submittedName>
        <fullName evidence="3">CHAT domain-containing protein</fullName>
    </submittedName>
</protein>
<evidence type="ECO:0000313" key="4">
    <source>
        <dbReference type="Proteomes" id="UP001218218"/>
    </source>
</evidence>
<dbReference type="EMBL" id="JARIHO010000103">
    <property type="protein sequence ID" value="KAJ7303737.1"/>
    <property type="molecule type" value="Genomic_DNA"/>
</dbReference>
<feature type="domain" description="CHAT" evidence="2">
    <location>
        <begin position="980"/>
        <end position="1237"/>
    </location>
</feature>
<feature type="compositionally biased region" description="Basic and acidic residues" evidence="1">
    <location>
        <begin position="1249"/>
        <end position="1259"/>
    </location>
</feature>
<proteinExistence type="predicted"/>
<evidence type="ECO:0000259" key="2">
    <source>
        <dbReference type="Pfam" id="PF12770"/>
    </source>
</evidence>
<comment type="caution">
    <text evidence="3">The sequence shown here is derived from an EMBL/GenBank/DDBJ whole genome shotgun (WGS) entry which is preliminary data.</text>
</comment>
<dbReference type="Gene3D" id="1.25.40.10">
    <property type="entry name" value="Tetratricopeptide repeat domain"/>
    <property type="match status" value="3"/>
</dbReference>
<dbReference type="Proteomes" id="UP001218218">
    <property type="component" value="Unassembled WGS sequence"/>
</dbReference>
<name>A0AAD6Z1P6_9AGAR</name>
<gene>
    <name evidence="3" type="ORF">DFH08DRAFT_986124</name>
</gene>
<feature type="region of interest" description="Disordered" evidence="1">
    <location>
        <begin position="1242"/>
        <end position="1262"/>
    </location>
</feature>
<dbReference type="PANTHER" id="PTHR10098">
    <property type="entry name" value="RAPSYN-RELATED"/>
    <property type="match status" value="1"/>
</dbReference>
<accession>A0AAD6Z1P6</accession>
<evidence type="ECO:0000256" key="1">
    <source>
        <dbReference type="SAM" id="MobiDB-lite"/>
    </source>
</evidence>
<reference evidence="3" key="1">
    <citation type="submission" date="2023-03" db="EMBL/GenBank/DDBJ databases">
        <title>Massive genome expansion in bonnet fungi (Mycena s.s.) driven by repeated elements and novel gene families across ecological guilds.</title>
        <authorList>
            <consortium name="Lawrence Berkeley National Laboratory"/>
            <person name="Harder C.B."/>
            <person name="Miyauchi S."/>
            <person name="Viragh M."/>
            <person name="Kuo A."/>
            <person name="Thoen E."/>
            <person name="Andreopoulos B."/>
            <person name="Lu D."/>
            <person name="Skrede I."/>
            <person name="Drula E."/>
            <person name="Henrissat B."/>
            <person name="Morin E."/>
            <person name="Kohler A."/>
            <person name="Barry K."/>
            <person name="LaButti K."/>
            <person name="Morin E."/>
            <person name="Salamov A."/>
            <person name="Lipzen A."/>
            <person name="Mereny Z."/>
            <person name="Hegedus B."/>
            <person name="Baldrian P."/>
            <person name="Stursova M."/>
            <person name="Weitz H."/>
            <person name="Taylor A."/>
            <person name="Grigoriev I.V."/>
            <person name="Nagy L.G."/>
            <person name="Martin F."/>
            <person name="Kauserud H."/>
        </authorList>
    </citation>
    <scope>NUCLEOTIDE SEQUENCE</scope>
    <source>
        <strain evidence="3">CBHHK002</strain>
    </source>
</reference>
<dbReference type="Pfam" id="PF12770">
    <property type="entry name" value="CHAT"/>
    <property type="match status" value="1"/>
</dbReference>
<dbReference type="InterPro" id="IPR011990">
    <property type="entry name" value="TPR-like_helical_dom_sf"/>
</dbReference>
<dbReference type="PANTHER" id="PTHR10098:SF108">
    <property type="entry name" value="TETRATRICOPEPTIDE REPEAT PROTEIN 28"/>
    <property type="match status" value="1"/>
</dbReference>
<keyword evidence="4" id="KW-1185">Reference proteome</keyword>
<feature type="compositionally biased region" description="Polar residues" evidence="1">
    <location>
        <begin position="1"/>
        <end position="12"/>
    </location>
</feature>
<dbReference type="InterPro" id="IPR024983">
    <property type="entry name" value="CHAT_dom"/>
</dbReference>
<evidence type="ECO:0000313" key="3">
    <source>
        <dbReference type="EMBL" id="KAJ7303737.1"/>
    </source>
</evidence>
<dbReference type="SUPFAM" id="SSF48452">
    <property type="entry name" value="TPR-like"/>
    <property type="match status" value="2"/>
</dbReference>
<organism evidence="3 4">
    <name type="scientific">Mycena albidolilacea</name>
    <dbReference type="NCBI Taxonomy" id="1033008"/>
    <lineage>
        <taxon>Eukaryota</taxon>
        <taxon>Fungi</taxon>
        <taxon>Dikarya</taxon>
        <taxon>Basidiomycota</taxon>
        <taxon>Agaricomycotina</taxon>
        <taxon>Agaricomycetes</taxon>
        <taxon>Agaricomycetidae</taxon>
        <taxon>Agaricales</taxon>
        <taxon>Marasmiineae</taxon>
        <taxon>Mycenaceae</taxon>
        <taxon>Mycena</taxon>
    </lineage>
</organism>
<feature type="region of interest" description="Disordered" evidence="1">
    <location>
        <begin position="1"/>
        <end position="24"/>
    </location>
</feature>